<protein>
    <submittedName>
        <fullName evidence="1">Uncharacterized protein</fullName>
    </submittedName>
</protein>
<accession>A0A0B7ANR6</accession>
<dbReference type="AlphaFoldDB" id="A0A0B7ANR6"/>
<evidence type="ECO:0000313" key="1">
    <source>
        <dbReference type="EMBL" id="CEK82262.1"/>
    </source>
</evidence>
<gene>
    <name evidence="1" type="primary">ORF130563</name>
</gene>
<proteinExistence type="predicted"/>
<reference evidence="1" key="1">
    <citation type="submission" date="2014-12" db="EMBL/GenBank/DDBJ databases">
        <title>Insight into the proteome of Arion vulgaris.</title>
        <authorList>
            <person name="Aradska J."/>
            <person name="Bulat T."/>
            <person name="Smidak R."/>
            <person name="Sarate P."/>
            <person name="Gangsoo J."/>
            <person name="Sialana F."/>
            <person name="Bilban M."/>
            <person name="Lubec G."/>
        </authorList>
    </citation>
    <scope>NUCLEOTIDE SEQUENCE</scope>
    <source>
        <tissue evidence="1">Skin</tissue>
    </source>
</reference>
<sequence length="51" mass="5792">MSILSSTIYYMTSTSMTLTQYYSKIPTWILHNTAYTSEVGEDPPAWRGTPV</sequence>
<organism evidence="1">
    <name type="scientific">Arion vulgaris</name>
    <dbReference type="NCBI Taxonomy" id="1028688"/>
    <lineage>
        <taxon>Eukaryota</taxon>
        <taxon>Metazoa</taxon>
        <taxon>Spiralia</taxon>
        <taxon>Lophotrochozoa</taxon>
        <taxon>Mollusca</taxon>
        <taxon>Gastropoda</taxon>
        <taxon>Heterobranchia</taxon>
        <taxon>Euthyneura</taxon>
        <taxon>Panpulmonata</taxon>
        <taxon>Eupulmonata</taxon>
        <taxon>Stylommatophora</taxon>
        <taxon>Helicina</taxon>
        <taxon>Arionoidea</taxon>
        <taxon>Arionidae</taxon>
        <taxon>Arion</taxon>
    </lineage>
</organism>
<feature type="non-terminal residue" evidence="1">
    <location>
        <position position="51"/>
    </location>
</feature>
<dbReference type="EMBL" id="HACG01035397">
    <property type="protein sequence ID" value="CEK82262.1"/>
    <property type="molecule type" value="Transcribed_RNA"/>
</dbReference>
<name>A0A0B7ANR6_9EUPU</name>